<accession>A0A1Z4NAH4</accession>
<keyword evidence="2" id="KW-1185">Reference proteome</keyword>
<dbReference type="AlphaFoldDB" id="A0A1Z4NAH4"/>
<reference evidence="1 2" key="1">
    <citation type="submission" date="2017-06" db="EMBL/GenBank/DDBJ databases">
        <title>Genome sequencing of cyanobaciteial culture collection at National Institute for Environmental Studies (NIES).</title>
        <authorList>
            <person name="Hirose Y."/>
            <person name="Shimura Y."/>
            <person name="Fujisawa T."/>
            <person name="Nakamura Y."/>
            <person name="Kawachi M."/>
        </authorList>
    </citation>
    <scope>NUCLEOTIDE SEQUENCE [LARGE SCALE GENOMIC DNA]</scope>
    <source>
        <strain evidence="1 2">NIES-37</strain>
    </source>
</reference>
<dbReference type="KEGG" id="ttq:NIES37_67230"/>
<sequence>MAIITTIANRVANKVKEVRLNLNHLRLENCLSTIDFLGLIRQGCNIVL</sequence>
<proteinExistence type="predicted"/>
<evidence type="ECO:0000313" key="2">
    <source>
        <dbReference type="Proteomes" id="UP000218785"/>
    </source>
</evidence>
<gene>
    <name evidence="1" type="ORF">NIES37_67230</name>
</gene>
<name>A0A1Z4NAH4_9CYAN</name>
<protein>
    <submittedName>
        <fullName evidence="1">Uncharacterized protein</fullName>
    </submittedName>
</protein>
<evidence type="ECO:0000313" key="1">
    <source>
        <dbReference type="EMBL" id="BAZ02710.1"/>
    </source>
</evidence>
<organism evidence="1 2">
    <name type="scientific">Tolypothrix tenuis PCC 7101</name>
    <dbReference type="NCBI Taxonomy" id="231146"/>
    <lineage>
        <taxon>Bacteria</taxon>
        <taxon>Bacillati</taxon>
        <taxon>Cyanobacteriota</taxon>
        <taxon>Cyanophyceae</taxon>
        <taxon>Nostocales</taxon>
        <taxon>Tolypothrichaceae</taxon>
        <taxon>Tolypothrix</taxon>
    </lineage>
</organism>
<dbReference type="Proteomes" id="UP000218785">
    <property type="component" value="Chromosome"/>
</dbReference>
<dbReference type="EMBL" id="AP018248">
    <property type="protein sequence ID" value="BAZ02710.1"/>
    <property type="molecule type" value="Genomic_DNA"/>
</dbReference>